<sequence>MIRCLAIDDEKLSLDLLVDNIRRAPYLQLIARCKNTYEAAEVLQYEEVDLIFLDIQMPGLNGLQFLKTLTEPPMVILVTAYEQYALDGFALDVVDYLIKPVALERFIKACNKAKSLYDLRQAKANQSMVEPPHFFVNVEYSLVKIIVDDIRFVEGMKDYIKIHLDTSERPVITRMSLKAIIEKLPAELFVRIHKSYIVCVPKVTSIKRDFVLIGHQGIPIGESHKENVTKILGGGKH</sequence>
<feature type="domain" description="Response regulatory" evidence="3">
    <location>
        <begin position="3"/>
        <end position="114"/>
    </location>
</feature>
<dbReference type="PROSITE" id="PS50110">
    <property type="entry name" value="RESPONSE_REGULATORY"/>
    <property type="match status" value="1"/>
</dbReference>
<proteinExistence type="predicted"/>
<keyword evidence="2" id="KW-0597">Phosphoprotein</keyword>
<dbReference type="InterPro" id="IPR001789">
    <property type="entry name" value="Sig_transdc_resp-reg_receiver"/>
</dbReference>
<feature type="modified residue" description="4-aspartylphosphate" evidence="2">
    <location>
        <position position="54"/>
    </location>
</feature>
<dbReference type="GO" id="GO:0003677">
    <property type="term" value="F:DNA binding"/>
    <property type="evidence" value="ECO:0007669"/>
    <property type="project" value="UniProtKB-KW"/>
</dbReference>
<evidence type="ECO:0000259" key="3">
    <source>
        <dbReference type="PROSITE" id="PS50110"/>
    </source>
</evidence>
<dbReference type="PANTHER" id="PTHR48111:SF17">
    <property type="entry name" value="TRANSCRIPTIONAL REGULATORY PROTEIN YPDB"/>
    <property type="match status" value="1"/>
</dbReference>
<dbReference type="InterPro" id="IPR007492">
    <property type="entry name" value="LytTR_DNA-bd_dom"/>
</dbReference>
<evidence type="ECO:0000313" key="5">
    <source>
        <dbReference type="Proteomes" id="UP001153642"/>
    </source>
</evidence>
<dbReference type="PANTHER" id="PTHR48111">
    <property type="entry name" value="REGULATOR OF RPOS"/>
    <property type="match status" value="1"/>
</dbReference>
<name>A0ABT6FRM2_9FLAO</name>
<dbReference type="Gene3D" id="3.40.50.2300">
    <property type="match status" value="1"/>
</dbReference>
<dbReference type="InterPro" id="IPR011006">
    <property type="entry name" value="CheY-like_superfamily"/>
</dbReference>
<gene>
    <name evidence="4" type="ORF">OSR52_07440</name>
</gene>
<dbReference type="RefSeq" id="WP_277899044.1">
    <property type="nucleotide sequence ID" value="NZ_JAPMUA010000002.1"/>
</dbReference>
<protein>
    <submittedName>
        <fullName evidence="4">LytTR family DNA-binding domain-containing protein</fullName>
    </submittedName>
</protein>
<dbReference type="SUPFAM" id="SSF52172">
    <property type="entry name" value="CheY-like"/>
    <property type="match status" value="1"/>
</dbReference>
<dbReference type="Proteomes" id="UP001153642">
    <property type="component" value="Unassembled WGS sequence"/>
</dbReference>
<dbReference type="Pfam" id="PF04397">
    <property type="entry name" value="LytTR"/>
    <property type="match status" value="1"/>
</dbReference>
<dbReference type="SMART" id="SM00850">
    <property type="entry name" value="LytTR"/>
    <property type="match status" value="1"/>
</dbReference>
<dbReference type="Gene3D" id="2.40.50.1020">
    <property type="entry name" value="LytTr DNA-binding domain"/>
    <property type="match status" value="1"/>
</dbReference>
<accession>A0ABT6FRM2</accession>
<dbReference type="SMART" id="SM00448">
    <property type="entry name" value="REC"/>
    <property type="match status" value="1"/>
</dbReference>
<dbReference type="InterPro" id="IPR039420">
    <property type="entry name" value="WalR-like"/>
</dbReference>
<reference evidence="4" key="1">
    <citation type="submission" date="2022-11" db="EMBL/GenBank/DDBJ databases">
        <title>High-quality draft genome sequence of Galbibacter sp. strain CMA-7.</title>
        <authorList>
            <person name="Wei L."/>
            <person name="Dong C."/>
            <person name="Shao Z."/>
        </authorList>
    </citation>
    <scope>NUCLEOTIDE SEQUENCE</scope>
    <source>
        <strain evidence="4">CMA-7</strain>
    </source>
</reference>
<keyword evidence="1 4" id="KW-0238">DNA-binding</keyword>
<evidence type="ECO:0000256" key="1">
    <source>
        <dbReference type="ARBA" id="ARBA00023125"/>
    </source>
</evidence>
<dbReference type="Pfam" id="PF00072">
    <property type="entry name" value="Response_reg"/>
    <property type="match status" value="1"/>
</dbReference>
<evidence type="ECO:0000256" key="2">
    <source>
        <dbReference type="PROSITE-ProRule" id="PRU00169"/>
    </source>
</evidence>
<evidence type="ECO:0000313" key="4">
    <source>
        <dbReference type="EMBL" id="MDG3585699.1"/>
    </source>
</evidence>
<keyword evidence="5" id="KW-1185">Reference proteome</keyword>
<organism evidence="4 5">
    <name type="scientific">Galbibacter pacificus</name>
    <dbReference type="NCBI Taxonomy" id="2996052"/>
    <lineage>
        <taxon>Bacteria</taxon>
        <taxon>Pseudomonadati</taxon>
        <taxon>Bacteroidota</taxon>
        <taxon>Flavobacteriia</taxon>
        <taxon>Flavobacteriales</taxon>
        <taxon>Flavobacteriaceae</taxon>
        <taxon>Galbibacter</taxon>
    </lineage>
</organism>
<dbReference type="EMBL" id="JAPMUA010000002">
    <property type="protein sequence ID" value="MDG3585699.1"/>
    <property type="molecule type" value="Genomic_DNA"/>
</dbReference>
<comment type="caution">
    <text evidence="4">The sequence shown here is derived from an EMBL/GenBank/DDBJ whole genome shotgun (WGS) entry which is preliminary data.</text>
</comment>